<dbReference type="InterPro" id="IPR038508">
    <property type="entry name" value="ArfGAP_dom_sf"/>
</dbReference>
<evidence type="ECO:0000256" key="1">
    <source>
        <dbReference type="PROSITE-ProRule" id="PRU00288"/>
    </source>
</evidence>
<organism evidence="4 5">
    <name type="scientific">Prorocentrum cordatum</name>
    <dbReference type="NCBI Taxonomy" id="2364126"/>
    <lineage>
        <taxon>Eukaryota</taxon>
        <taxon>Sar</taxon>
        <taxon>Alveolata</taxon>
        <taxon>Dinophyceae</taxon>
        <taxon>Prorocentrales</taxon>
        <taxon>Prorocentraceae</taxon>
        <taxon>Prorocentrum</taxon>
    </lineage>
</organism>
<dbReference type="Pfam" id="PF01412">
    <property type="entry name" value="ArfGap"/>
    <property type="match status" value="1"/>
</dbReference>
<feature type="compositionally biased region" description="Gly residues" evidence="2">
    <location>
        <begin position="130"/>
        <end position="140"/>
    </location>
</feature>
<feature type="domain" description="Arf-GAP" evidence="3">
    <location>
        <begin position="11"/>
        <end position="134"/>
    </location>
</feature>
<gene>
    <name evidence="4" type="ORF">PCOR1329_LOCUS46809</name>
</gene>
<feature type="region of interest" description="Disordered" evidence="2">
    <location>
        <begin position="127"/>
        <end position="218"/>
    </location>
</feature>
<feature type="compositionally biased region" description="Low complexity" evidence="2">
    <location>
        <begin position="305"/>
        <end position="319"/>
    </location>
</feature>
<dbReference type="InterPro" id="IPR037278">
    <property type="entry name" value="ARFGAP/RecO"/>
</dbReference>
<dbReference type="SUPFAM" id="SSF57863">
    <property type="entry name" value="ArfGap/RecO-like zinc finger"/>
    <property type="match status" value="1"/>
</dbReference>
<proteinExistence type="predicted"/>
<evidence type="ECO:0000313" key="4">
    <source>
        <dbReference type="EMBL" id="CAK0856413.1"/>
    </source>
</evidence>
<keyword evidence="1" id="KW-0863">Zinc-finger</keyword>
<keyword evidence="5" id="KW-1185">Reference proteome</keyword>
<keyword evidence="1" id="KW-0479">Metal-binding</keyword>
<evidence type="ECO:0000259" key="3">
    <source>
        <dbReference type="PROSITE" id="PS50115"/>
    </source>
</evidence>
<dbReference type="Gene3D" id="1.10.220.150">
    <property type="entry name" value="Arf GTPase activating protein"/>
    <property type="match status" value="1"/>
</dbReference>
<comment type="caution">
    <text evidence="4">The sequence shown here is derived from an EMBL/GenBank/DDBJ whole genome shotgun (WGS) entry which is preliminary data.</text>
</comment>
<name>A0ABN9UBA8_9DINO</name>
<evidence type="ECO:0000256" key="2">
    <source>
        <dbReference type="SAM" id="MobiDB-lite"/>
    </source>
</evidence>
<dbReference type="SMART" id="SM00105">
    <property type="entry name" value="ArfGap"/>
    <property type="match status" value="1"/>
</dbReference>
<feature type="region of interest" description="Disordered" evidence="2">
    <location>
        <begin position="248"/>
        <end position="288"/>
    </location>
</feature>
<feature type="region of interest" description="Disordered" evidence="2">
    <location>
        <begin position="305"/>
        <end position="341"/>
    </location>
</feature>
<dbReference type="Proteomes" id="UP001189429">
    <property type="component" value="Unassembled WGS sequence"/>
</dbReference>
<feature type="compositionally biased region" description="Low complexity" evidence="2">
    <location>
        <begin position="265"/>
        <end position="288"/>
    </location>
</feature>
<protein>
    <recommendedName>
        <fullName evidence="3">Arf-GAP domain-containing protein</fullName>
    </recommendedName>
</protein>
<dbReference type="PANTHER" id="PTHR46085">
    <property type="entry name" value="ARFGAP/RECO-RELATED"/>
    <property type="match status" value="1"/>
</dbReference>
<dbReference type="PANTHER" id="PTHR46085:SF3">
    <property type="entry name" value="ARF GTPASE ACTIVATING PROTEIN"/>
    <property type="match status" value="1"/>
</dbReference>
<evidence type="ECO:0000313" key="5">
    <source>
        <dbReference type="Proteomes" id="UP001189429"/>
    </source>
</evidence>
<dbReference type="InterPro" id="IPR001164">
    <property type="entry name" value="ArfGAP_dom"/>
</dbReference>
<feature type="region of interest" description="Disordered" evidence="2">
    <location>
        <begin position="478"/>
        <end position="503"/>
    </location>
</feature>
<accession>A0ABN9UBA8</accession>
<sequence>MPPLSEEKKAEAEINRIRKLPENKVCANCLTPGNPLLTAVVMKYKIFVCSTCKSAHQSFSHRCKSTQMSVWTMEECRSLEGKNGGGNHVAQATWLARCRDSDRPREGDKLERVKDFVEAAYERKRWYDEGGVGDGGGGGSSSRRGGRSQREESPEAPPRRRGDRGSSDVAPAPRMAPPKGSPQPAETIDLFGTDVGPAPVAAGGGFDPNGGFDPSSASMFDPNAGGGCSGSGTSGACGAAQSLAFDPFVSSPAPPAQQPHGGGPAWQAAAPPSGGFNPNAGAPMSAPSASAGGFDDFAFDPFVSAPSSSVAQPAGPAGQAPGGSLGGFDPNGPGGASSFDPNFQAAPAVAAQGGTLGGCGGAAGASGMWGGAGPCMGMPSMAAGAQQGAGDRFAALGGYAQAQQQAPWPQAQQPAPFAAPGGMGQPQSRFAALGAPCGPRPVGPAAGLPPQGAAAQALWGQQAGCCGPAFGAQPNLAMPSAPGAVQQGGFNPSAPATGPSSVQDLQRSLHNLYDTPSGPAGTGPAGGFNAFAF</sequence>
<dbReference type="InterPro" id="IPR044820">
    <property type="entry name" value="AGD14-like"/>
</dbReference>
<feature type="region of interest" description="Disordered" evidence="2">
    <location>
        <begin position="412"/>
        <end position="431"/>
    </location>
</feature>
<keyword evidence="1" id="KW-0862">Zinc</keyword>
<dbReference type="EMBL" id="CAUYUJ010015632">
    <property type="protein sequence ID" value="CAK0856413.1"/>
    <property type="molecule type" value="Genomic_DNA"/>
</dbReference>
<feature type="compositionally biased region" description="Basic and acidic residues" evidence="2">
    <location>
        <begin position="148"/>
        <end position="166"/>
    </location>
</feature>
<reference evidence="4" key="1">
    <citation type="submission" date="2023-10" db="EMBL/GenBank/DDBJ databases">
        <authorList>
            <person name="Chen Y."/>
            <person name="Shah S."/>
            <person name="Dougan E. K."/>
            <person name="Thang M."/>
            <person name="Chan C."/>
        </authorList>
    </citation>
    <scope>NUCLEOTIDE SEQUENCE [LARGE SCALE GENOMIC DNA]</scope>
</reference>
<dbReference type="PROSITE" id="PS50115">
    <property type="entry name" value="ARFGAP"/>
    <property type="match status" value="1"/>
</dbReference>